<reference evidence="7" key="1">
    <citation type="submission" date="2022-09" db="EMBL/GenBank/DDBJ databases">
        <title>Actin cytoskeleton and complex cell architecture in an #Asgard archaeon.</title>
        <authorList>
            <person name="Ponce Toledo R.I."/>
            <person name="Schleper C."/>
            <person name="Rodrigues Oliveira T."/>
            <person name="Wollweber F."/>
            <person name="Xu J."/>
            <person name="Rittmann S."/>
            <person name="Klingl A."/>
            <person name="Pilhofer M."/>
        </authorList>
    </citation>
    <scope>NUCLEOTIDE SEQUENCE</scope>
    <source>
        <strain evidence="7">B-35</strain>
    </source>
</reference>
<dbReference type="Gene3D" id="3.40.50.150">
    <property type="entry name" value="Vaccinia Virus protein VP39"/>
    <property type="match status" value="1"/>
</dbReference>
<feature type="domain" description="CheR-type methyltransferase" evidence="6">
    <location>
        <begin position="23"/>
        <end position="289"/>
    </location>
</feature>
<dbReference type="Pfam" id="PF01739">
    <property type="entry name" value="CheR"/>
    <property type="match status" value="1"/>
</dbReference>
<keyword evidence="3 7" id="KW-0489">Methyltransferase</keyword>
<name>A0ABY6HRV9_9ARCH</name>
<dbReference type="PRINTS" id="PR00996">
    <property type="entry name" value="CHERMTFRASE"/>
</dbReference>
<dbReference type="CDD" id="cd02440">
    <property type="entry name" value="AdoMet_MTases"/>
    <property type="match status" value="1"/>
</dbReference>
<dbReference type="PANTHER" id="PTHR24422:SF10">
    <property type="entry name" value="CHEMOTAXIS PROTEIN METHYLTRANSFERASE 2"/>
    <property type="match status" value="1"/>
</dbReference>
<evidence type="ECO:0000259" key="6">
    <source>
        <dbReference type="PROSITE" id="PS50123"/>
    </source>
</evidence>
<dbReference type="InterPro" id="IPR022642">
    <property type="entry name" value="CheR_C"/>
</dbReference>
<keyword evidence="8" id="KW-1185">Reference proteome</keyword>
<dbReference type="InterPro" id="IPR050903">
    <property type="entry name" value="Bact_Chemotaxis_MeTrfase"/>
</dbReference>
<evidence type="ECO:0000313" key="8">
    <source>
        <dbReference type="Proteomes" id="UP001208689"/>
    </source>
</evidence>
<keyword evidence="5" id="KW-0949">S-adenosyl-L-methionine</keyword>
<dbReference type="GO" id="GO:0032259">
    <property type="term" value="P:methylation"/>
    <property type="evidence" value="ECO:0007669"/>
    <property type="project" value="UniProtKB-KW"/>
</dbReference>
<evidence type="ECO:0000256" key="1">
    <source>
        <dbReference type="ARBA" id="ARBA00001541"/>
    </source>
</evidence>
<sequence length="303" mass="36077">MDAEAKKRLIERSFKEIEEKKALFNNNPENSTQYFEKLKDLITFEGNLDLSNYRKKYLERRFLHRLSFLNIESYKKYIDFAKDNPKEILEMKDSLTIHTTEWFRDKTPFELLRKNILPRILKTKKLAADKTFRIFSAPCSSGQEPYTLAMILDDIRRELGITTPIEIYGCDVEPKIVEKAKDGKYFAQYMKGIPVEFVDRYFTPLPDDWFEIKHSIKRMVKFFVQNLFKPLPSWIKSMDVILCRNLLIYIDRDHQLQVIQNLSKILRKNGYLMLGKTESLLILNTKTDFIAENAREHLYQYTP</sequence>
<evidence type="ECO:0000256" key="5">
    <source>
        <dbReference type="ARBA" id="ARBA00022691"/>
    </source>
</evidence>
<protein>
    <recommendedName>
        <fullName evidence="2">protein-glutamate O-methyltransferase</fullName>
        <ecNumber evidence="2">2.1.1.80</ecNumber>
    </recommendedName>
</protein>
<dbReference type="SMART" id="SM00138">
    <property type="entry name" value="MeTrc"/>
    <property type="match status" value="1"/>
</dbReference>
<evidence type="ECO:0000256" key="3">
    <source>
        <dbReference type="ARBA" id="ARBA00022603"/>
    </source>
</evidence>
<dbReference type="SUPFAM" id="SSF47757">
    <property type="entry name" value="Chemotaxis receptor methyltransferase CheR, N-terminal domain"/>
    <property type="match status" value="1"/>
</dbReference>
<dbReference type="Pfam" id="PF03705">
    <property type="entry name" value="CheR_N"/>
    <property type="match status" value="1"/>
</dbReference>
<dbReference type="GO" id="GO:0008983">
    <property type="term" value="F:protein-glutamate O-methyltransferase activity"/>
    <property type="evidence" value="ECO:0007669"/>
    <property type="project" value="UniProtKB-EC"/>
</dbReference>
<comment type="catalytic activity">
    <reaction evidence="1">
        <text>L-glutamyl-[protein] + S-adenosyl-L-methionine = [protein]-L-glutamate 5-O-methyl ester + S-adenosyl-L-homocysteine</text>
        <dbReference type="Rhea" id="RHEA:24452"/>
        <dbReference type="Rhea" id="RHEA-COMP:10208"/>
        <dbReference type="Rhea" id="RHEA-COMP:10311"/>
        <dbReference type="ChEBI" id="CHEBI:29973"/>
        <dbReference type="ChEBI" id="CHEBI:57856"/>
        <dbReference type="ChEBI" id="CHEBI:59789"/>
        <dbReference type="ChEBI" id="CHEBI:82795"/>
        <dbReference type="EC" id="2.1.1.80"/>
    </reaction>
</comment>
<dbReference type="Proteomes" id="UP001208689">
    <property type="component" value="Chromosome"/>
</dbReference>
<accession>A0ABY6HRV9</accession>
<evidence type="ECO:0000256" key="4">
    <source>
        <dbReference type="ARBA" id="ARBA00022679"/>
    </source>
</evidence>
<dbReference type="Gene3D" id="1.10.155.10">
    <property type="entry name" value="Chemotaxis receptor methyltransferase CheR, N-terminal domain"/>
    <property type="match status" value="1"/>
</dbReference>
<gene>
    <name evidence="7" type="ORF">NEF87_002446</name>
</gene>
<dbReference type="InterPro" id="IPR000780">
    <property type="entry name" value="CheR_MeTrfase"/>
</dbReference>
<dbReference type="SUPFAM" id="SSF53335">
    <property type="entry name" value="S-adenosyl-L-methionine-dependent methyltransferases"/>
    <property type="match status" value="1"/>
</dbReference>
<dbReference type="EMBL" id="CP104013">
    <property type="protein sequence ID" value="UYP46161.1"/>
    <property type="molecule type" value="Genomic_DNA"/>
</dbReference>
<proteinExistence type="predicted"/>
<evidence type="ECO:0000313" key="7">
    <source>
        <dbReference type="EMBL" id="UYP46161.1"/>
    </source>
</evidence>
<dbReference type="InterPro" id="IPR029063">
    <property type="entry name" value="SAM-dependent_MTases_sf"/>
</dbReference>
<dbReference type="EC" id="2.1.1.80" evidence="2"/>
<dbReference type="PANTHER" id="PTHR24422">
    <property type="entry name" value="CHEMOTAXIS PROTEIN METHYLTRANSFERASE"/>
    <property type="match status" value="1"/>
</dbReference>
<dbReference type="InterPro" id="IPR022641">
    <property type="entry name" value="CheR_N"/>
</dbReference>
<keyword evidence="4 7" id="KW-0808">Transferase</keyword>
<dbReference type="InterPro" id="IPR036804">
    <property type="entry name" value="CheR_N_sf"/>
</dbReference>
<evidence type="ECO:0000256" key="2">
    <source>
        <dbReference type="ARBA" id="ARBA00012534"/>
    </source>
</evidence>
<organism evidence="7 8">
    <name type="scientific">Candidatus Lokiarchaeum ossiferum</name>
    <dbReference type="NCBI Taxonomy" id="2951803"/>
    <lineage>
        <taxon>Archaea</taxon>
        <taxon>Promethearchaeati</taxon>
        <taxon>Promethearchaeota</taxon>
        <taxon>Promethearchaeia</taxon>
        <taxon>Promethearchaeales</taxon>
        <taxon>Promethearchaeaceae</taxon>
        <taxon>Candidatus Lokiarchaeum</taxon>
    </lineage>
</organism>
<dbReference type="PROSITE" id="PS50123">
    <property type="entry name" value="CHER"/>
    <property type="match status" value="1"/>
</dbReference>